<evidence type="ECO:0000313" key="2">
    <source>
        <dbReference type="Proteomes" id="UP001195483"/>
    </source>
</evidence>
<dbReference type="Proteomes" id="UP001195483">
    <property type="component" value="Unassembled WGS sequence"/>
</dbReference>
<reference evidence="1" key="3">
    <citation type="submission" date="2023-05" db="EMBL/GenBank/DDBJ databases">
        <authorList>
            <person name="Smith C.H."/>
        </authorList>
    </citation>
    <scope>NUCLEOTIDE SEQUENCE</scope>
    <source>
        <strain evidence="1">CHS0354</strain>
        <tissue evidence="1">Mantle</tissue>
    </source>
</reference>
<proteinExistence type="predicted"/>
<gene>
    <name evidence="1" type="ORF">CHS0354_009824</name>
</gene>
<reference evidence="1" key="2">
    <citation type="journal article" date="2021" name="Genome Biol. Evol.">
        <title>Developing a high-quality reference genome for a parasitic bivalve with doubly uniparental inheritance (Bivalvia: Unionida).</title>
        <authorList>
            <person name="Smith C.H."/>
        </authorList>
    </citation>
    <scope>NUCLEOTIDE SEQUENCE</scope>
    <source>
        <strain evidence="1">CHS0354</strain>
        <tissue evidence="1">Mantle</tissue>
    </source>
</reference>
<name>A0AAE0SWQ2_9BIVA</name>
<comment type="caution">
    <text evidence="1">The sequence shown here is derived from an EMBL/GenBank/DDBJ whole genome shotgun (WGS) entry which is preliminary data.</text>
</comment>
<evidence type="ECO:0000313" key="1">
    <source>
        <dbReference type="EMBL" id="KAK3599336.1"/>
    </source>
</evidence>
<dbReference type="EMBL" id="JAEAOA010000627">
    <property type="protein sequence ID" value="KAK3599336.1"/>
    <property type="molecule type" value="Genomic_DNA"/>
</dbReference>
<organism evidence="1 2">
    <name type="scientific">Potamilus streckersoni</name>
    <dbReference type="NCBI Taxonomy" id="2493646"/>
    <lineage>
        <taxon>Eukaryota</taxon>
        <taxon>Metazoa</taxon>
        <taxon>Spiralia</taxon>
        <taxon>Lophotrochozoa</taxon>
        <taxon>Mollusca</taxon>
        <taxon>Bivalvia</taxon>
        <taxon>Autobranchia</taxon>
        <taxon>Heteroconchia</taxon>
        <taxon>Palaeoheterodonta</taxon>
        <taxon>Unionida</taxon>
        <taxon>Unionoidea</taxon>
        <taxon>Unionidae</taxon>
        <taxon>Ambleminae</taxon>
        <taxon>Lampsilini</taxon>
        <taxon>Potamilus</taxon>
    </lineage>
</organism>
<keyword evidence="2" id="KW-1185">Reference proteome</keyword>
<protein>
    <submittedName>
        <fullName evidence="1">Uncharacterized protein</fullName>
    </submittedName>
</protein>
<sequence>MMVDIHHGIPPQHLKRGSKKTPLEIFTELGRKKIKEEEAEDVLSVVVYENCDLFALTKLIKHFPAIFMLINLRLRYSALNGCGCPRRLTPRRFVSVEEYAITGLNLDRFAVVSTKAVLFVQNKMRASSADLCFVTHRMLARYTEVCKKGKVLR</sequence>
<accession>A0AAE0SWQ2</accession>
<reference evidence="1" key="1">
    <citation type="journal article" date="2021" name="Genome Biol. Evol.">
        <title>A High-Quality Reference Genome for a Parasitic Bivalve with Doubly Uniparental Inheritance (Bivalvia: Unionida).</title>
        <authorList>
            <person name="Smith C.H."/>
        </authorList>
    </citation>
    <scope>NUCLEOTIDE SEQUENCE</scope>
    <source>
        <strain evidence="1">CHS0354</strain>
    </source>
</reference>
<dbReference type="AlphaFoldDB" id="A0AAE0SWQ2"/>